<dbReference type="Proteomes" id="UP000220251">
    <property type="component" value="Unassembled WGS sequence"/>
</dbReference>
<proteinExistence type="predicted"/>
<dbReference type="SUPFAM" id="SSF54637">
    <property type="entry name" value="Thioesterase/thiol ester dehydrase-isomerase"/>
    <property type="match status" value="1"/>
</dbReference>
<dbReference type="OrthoDB" id="760345at2"/>
<evidence type="ECO:0000313" key="1">
    <source>
        <dbReference type="EMBL" id="CRX39557.1"/>
    </source>
</evidence>
<organism evidence="1 2">
    <name type="scientific">Estrella lausannensis</name>
    <dbReference type="NCBI Taxonomy" id="483423"/>
    <lineage>
        <taxon>Bacteria</taxon>
        <taxon>Pseudomonadati</taxon>
        <taxon>Chlamydiota</taxon>
        <taxon>Chlamydiia</taxon>
        <taxon>Parachlamydiales</taxon>
        <taxon>Candidatus Criblamydiaceae</taxon>
        <taxon>Estrella</taxon>
    </lineage>
</organism>
<reference evidence="2" key="1">
    <citation type="submission" date="2015-06" db="EMBL/GenBank/DDBJ databases">
        <authorList>
            <person name="Bertelli C."/>
        </authorList>
    </citation>
    <scope>NUCLEOTIDE SEQUENCE [LARGE SCALE GENOMIC DNA]</scope>
    <source>
        <strain evidence="2">CRIB-30</strain>
    </source>
</reference>
<protein>
    <submittedName>
        <fullName evidence="1">Putative thioesterase</fullName>
    </submittedName>
</protein>
<dbReference type="InterPro" id="IPR050563">
    <property type="entry name" value="4-hydroxybenzoyl-CoA_TE"/>
</dbReference>
<dbReference type="AlphaFoldDB" id="A0A0H5DS85"/>
<dbReference type="PANTHER" id="PTHR31793:SF24">
    <property type="entry name" value="LONG-CHAIN ACYL-COA THIOESTERASE FADM"/>
    <property type="match status" value="1"/>
</dbReference>
<dbReference type="PANTHER" id="PTHR31793">
    <property type="entry name" value="4-HYDROXYBENZOYL-COA THIOESTERASE FAMILY MEMBER"/>
    <property type="match status" value="1"/>
</dbReference>
<dbReference type="GO" id="GO:0047617">
    <property type="term" value="F:fatty acyl-CoA hydrolase activity"/>
    <property type="evidence" value="ECO:0007669"/>
    <property type="project" value="TreeGrafter"/>
</dbReference>
<accession>A0A0H5DS85</accession>
<dbReference type="InterPro" id="IPR029069">
    <property type="entry name" value="HotDog_dom_sf"/>
</dbReference>
<dbReference type="Pfam" id="PF13279">
    <property type="entry name" value="4HBT_2"/>
    <property type="match status" value="1"/>
</dbReference>
<dbReference type="CDD" id="cd00586">
    <property type="entry name" value="4HBT"/>
    <property type="match status" value="1"/>
</dbReference>
<keyword evidence="2" id="KW-1185">Reference proteome</keyword>
<sequence>MDQYVKEIQVRWSDFDPNLHATHWAYYQYGALSRVDFLKERGLTLEYMHKEGFGPVLFREESVFKREIRPGERIFVALFLKKAKRDFSRWTLEHPITKEDGTLAAVVTVDGAMIDRSKRKVIIPPPFVVEVFSQMPKSESFEWID</sequence>
<dbReference type="Gene3D" id="3.10.129.10">
    <property type="entry name" value="Hotdog Thioesterase"/>
    <property type="match status" value="1"/>
</dbReference>
<evidence type="ECO:0000313" key="2">
    <source>
        <dbReference type="Proteomes" id="UP000220251"/>
    </source>
</evidence>
<dbReference type="EMBL" id="CWGJ01000028">
    <property type="protein sequence ID" value="CRX39557.1"/>
    <property type="molecule type" value="Genomic_DNA"/>
</dbReference>
<gene>
    <name evidence="1" type="ORF">ELAC_2237</name>
</gene>
<name>A0A0H5DS85_9BACT</name>
<dbReference type="RefSeq" id="WP_098039416.1">
    <property type="nucleotide sequence ID" value="NZ_CWGJ01000028.1"/>
</dbReference>